<evidence type="ECO:0000256" key="2">
    <source>
        <dbReference type="ARBA" id="ARBA00004496"/>
    </source>
</evidence>
<dbReference type="GO" id="GO:0006611">
    <property type="term" value="P:protein export from nucleus"/>
    <property type="evidence" value="ECO:0007669"/>
    <property type="project" value="TreeGrafter"/>
</dbReference>
<keyword evidence="6" id="KW-0653">Protein transport</keyword>
<keyword evidence="10" id="KW-1185">Reference proteome</keyword>
<dbReference type="EMBL" id="QUSY01001316">
    <property type="protein sequence ID" value="RHY25366.1"/>
    <property type="molecule type" value="Genomic_DNA"/>
</dbReference>
<evidence type="ECO:0000256" key="6">
    <source>
        <dbReference type="ARBA" id="ARBA00022927"/>
    </source>
</evidence>
<feature type="compositionally biased region" description="Polar residues" evidence="8">
    <location>
        <begin position="795"/>
        <end position="806"/>
    </location>
</feature>
<dbReference type="GO" id="GO:0005737">
    <property type="term" value="C:cytoplasm"/>
    <property type="evidence" value="ECO:0007669"/>
    <property type="project" value="UniProtKB-SubCell"/>
</dbReference>
<sequence>MPSFVSSALLSTIAVLMKRNWLQETPGDRAAMVSHITQLASSPGASSSVLGIKLLLAFVTEMRGSSEKKTRAMLQPMAFHTSCRTTLEKDGLVQILALAVHLITNQPSSQALEHVYLLMVELLQWFETTDSTSILLAVDARWRPYLVQASFIQAVFETYTTHRSHNLGSHTIRQVLILLATVTGLLHLATQVNVTITIGPIFETPSDQIAYITWIFHGALFIFHHPLPSNVELEVVDMCQLTYRLVSNWGSLNDPAMAEPLVSEVAKLSCLLLQSALQDTTDDVDDAALWQMEGLDVLMDAWSILTANASKVSAVSAGLQAASAQVVQLYLQVRLRLVCRSDENDVDEDDEIEENVAKTLEEQLGLVAALARLNAPHNLSLCLHLLTSHQRMSHPTKSLDDVSYRHVLDKLHFLVLFTGIVLADDYRGEKPSIPAAMEGAVLPLVEQVIHVVLRLLGDEVKAVEAAPHLQSPYFSEQLVSTTTRLHVTYFERFPSKADMVELFCKCAHVPSQSRGLVCEAVVRIVVVESPEKLTPFVTEWHQALVSLTQSGASNDVRVHQQVEITFHSVASIVPLVLKCACDFVEANLAYLTLTKAIVLYNHCDRLIGTFCASHSSQTQRATTEEEQFEDILMLLTLLSHLVAKDVIDFADDSANSAGVVADVVFSGLNQVIPLMTHDLLQYPKLSVQYFTLVSYLHNNTDIVRYSFQSVGELAACQLRHEPSAPGLLGQFIPIVLQMLVFESSSAVVVDGAAIALYYLLLVERTNVFAIAQAFCTGMDTALHDTMMQALSQLTQSLPPSHSTSVRSGEEADDKEEEELRDASMLPNHIPGRRWRDIPRSTKLTDVETLTFFSEFKRAGDLTDNDVIDRCNFLMRHAPPNSYRKLKIKSKFIQLIKRLEKVDLQEHCLSRDDCLQPSGVVWKTGEEIEAAGRDCFPDDVMLCTIDKDLFKLWPLLSFMQGIGTLHQVDGRAIDLGRKIMHLLDELGKQY</sequence>
<dbReference type="AlphaFoldDB" id="A0A3R6V5X0"/>
<keyword evidence="4" id="KW-0813">Transport</keyword>
<dbReference type="InterPro" id="IPR016024">
    <property type="entry name" value="ARM-type_fold"/>
</dbReference>
<dbReference type="InterPro" id="IPR044189">
    <property type="entry name" value="XPO4/7-like"/>
</dbReference>
<organism evidence="9 10">
    <name type="scientific">Aphanomyces invadans</name>
    <dbReference type="NCBI Taxonomy" id="157072"/>
    <lineage>
        <taxon>Eukaryota</taxon>
        <taxon>Sar</taxon>
        <taxon>Stramenopiles</taxon>
        <taxon>Oomycota</taxon>
        <taxon>Saprolegniomycetes</taxon>
        <taxon>Saprolegniales</taxon>
        <taxon>Verrucalvaceae</taxon>
        <taxon>Aphanomyces</taxon>
    </lineage>
</organism>
<evidence type="ECO:0000256" key="7">
    <source>
        <dbReference type="ARBA" id="ARBA00023242"/>
    </source>
</evidence>
<evidence type="ECO:0000313" key="10">
    <source>
        <dbReference type="Proteomes" id="UP000285060"/>
    </source>
</evidence>
<protein>
    <submittedName>
        <fullName evidence="9">Uncharacterized protein</fullName>
    </submittedName>
</protein>
<dbReference type="PANTHER" id="PTHR12596">
    <property type="entry name" value="EXPORTIN 4,7-RELATED"/>
    <property type="match status" value="1"/>
</dbReference>
<feature type="non-terminal residue" evidence="9">
    <location>
        <position position="989"/>
    </location>
</feature>
<evidence type="ECO:0000313" key="9">
    <source>
        <dbReference type="EMBL" id="RHY25366.1"/>
    </source>
</evidence>
<dbReference type="GO" id="GO:0005643">
    <property type="term" value="C:nuclear pore"/>
    <property type="evidence" value="ECO:0007669"/>
    <property type="project" value="TreeGrafter"/>
</dbReference>
<keyword evidence="7" id="KW-0539">Nucleus</keyword>
<keyword evidence="5" id="KW-0963">Cytoplasm</keyword>
<comment type="caution">
    <text evidence="9">The sequence shown here is derived from an EMBL/GenBank/DDBJ whole genome shotgun (WGS) entry which is preliminary data.</text>
</comment>
<proteinExistence type="inferred from homology"/>
<comment type="similarity">
    <text evidence="3">Belongs to the exportin family.</text>
</comment>
<comment type="subcellular location">
    <subcellularLocation>
        <location evidence="2">Cytoplasm</location>
    </subcellularLocation>
    <subcellularLocation>
        <location evidence="1">Nucleus</location>
    </subcellularLocation>
</comment>
<dbReference type="Proteomes" id="UP000285060">
    <property type="component" value="Unassembled WGS sequence"/>
</dbReference>
<feature type="compositionally biased region" description="Acidic residues" evidence="8">
    <location>
        <begin position="810"/>
        <end position="819"/>
    </location>
</feature>
<dbReference type="GO" id="GO:0005049">
    <property type="term" value="F:nuclear export signal receptor activity"/>
    <property type="evidence" value="ECO:0007669"/>
    <property type="project" value="InterPro"/>
</dbReference>
<evidence type="ECO:0000256" key="8">
    <source>
        <dbReference type="SAM" id="MobiDB-lite"/>
    </source>
</evidence>
<evidence type="ECO:0000256" key="5">
    <source>
        <dbReference type="ARBA" id="ARBA00022490"/>
    </source>
</evidence>
<dbReference type="VEuPathDB" id="FungiDB:H310_14098"/>
<dbReference type="SUPFAM" id="SSF48371">
    <property type="entry name" value="ARM repeat"/>
    <property type="match status" value="1"/>
</dbReference>
<evidence type="ECO:0000256" key="4">
    <source>
        <dbReference type="ARBA" id="ARBA00022448"/>
    </source>
</evidence>
<gene>
    <name evidence="9" type="ORF">DYB32_008368</name>
</gene>
<dbReference type="PANTHER" id="PTHR12596:SF1">
    <property type="entry name" value="EXPORTIN-4"/>
    <property type="match status" value="1"/>
</dbReference>
<evidence type="ECO:0000256" key="3">
    <source>
        <dbReference type="ARBA" id="ARBA00009466"/>
    </source>
</evidence>
<name>A0A3R6V5X0_9STRA</name>
<dbReference type="VEuPathDB" id="FungiDB:H310_14513"/>
<accession>A0A3R6V5X0</accession>
<reference evidence="9 10" key="1">
    <citation type="submission" date="2018-08" db="EMBL/GenBank/DDBJ databases">
        <title>Aphanomyces genome sequencing and annotation.</title>
        <authorList>
            <person name="Minardi D."/>
            <person name="Oidtmann B."/>
            <person name="Van Der Giezen M."/>
            <person name="Studholme D.J."/>
        </authorList>
    </citation>
    <scope>NUCLEOTIDE SEQUENCE [LARGE SCALE GENOMIC DNA]</scope>
    <source>
        <strain evidence="9 10">NJM0002</strain>
    </source>
</reference>
<evidence type="ECO:0000256" key="1">
    <source>
        <dbReference type="ARBA" id="ARBA00004123"/>
    </source>
</evidence>
<feature type="region of interest" description="Disordered" evidence="8">
    <location>
        <begin position="795"/>
        <end position="827"/>
    </location>
</feature>